<dbReference type="RefSeq" id="WP_087463320.1">
    <property type="nucleotide sequence ID" value="NZ_CP021425.1"/>
</dbReference>
<proteinExistence type="predicted"/>
<dbReference type="EMBL" id="CP021425">
    <property type="protein sequence ID" value="ARU58556.1"/>
    <property type="molecule type" value="Genomic_DNA"/>
</dbReference>
<reference evidence="2 3" key="1">
    <citation type="submission" date="2017-05" db="EMBL/GenBank/DDBJ databases">
        <title>Genomic insights into alkan degradation activity of Oleiphilus messinensis.</title>
        <authorList>
            <person name="Kozyavkin S.A."/>
            <person name="Slesarev A.I."/>
            <person name="Golyshin P.N."/>
            <person name="Korzhenkov A."/>
            <person name="Golyshina O.N."/>
            <person name="Toshchakov S.V."/>
        </authorList>
    </citation>
    <scope>NUCLEOTIDE SEQUENCE [LARGE SCALE GENOMIC DNA]</scope>
    <source>
        <strain evidence="2 3">ME102</strain>
    </source>
</reference>
<name>A0A1Y0IFH0_9GAMM</name>
<dbReference type="Proteomes" id="UP000196027">
    <property type="component" value="Chromosome"/>
</dbReference>
<evidence type="ECO:0000256" key="1">
    <source>
        <dbReference type="SAM" id="Phobius"/>
    </source>
</evidence>
<keyword evidence="2" id="KW-0031">Aminopeptidase</keyword>
<dbReference type="KEGG" id="ome:OLMES_4560"/>
<keyword evidence="1" id="KW-1133">Transmembrane helix</keyword>
<evidence type="ECO:0000313" key="2">
    <source>
        <dbReference type="EMBL" id="ARU58556.1"/>
    </source>
</evidence>
<evidence type="ECO:0000313" key="3">
    <source>
        <dbReference type="Proteomes" id="UP000196027"/>
    </source>
</evidence>
<dbReference type="PIRSF" id="PIRSF029285">
    <property type="entry name" value="Aminopept"/>
    <property type="match status" value="1"/>
</dbReference>
<dbReference type="InterPro" id="IPR014553">
    <property type="entry name" value="Aminopept"/>
</dbReference>
<dbReference type="OrthoDB" id="357991at2"/>
<gene>
    <name evidence="2" type="ORF">OLMES_4560</name>
</gene>
<sequence length="373" mass="42064">MSSLNTRKNTRTLSRPKRIATYINSLVGIVLLLMLSACSELTYYFQATQGQLGLLAAREPIDKLVTPESTTSAAVKNRLQFIQGVRTFAETALVLPVGDAYADYVEVGAPYVIWNVSAADEFSLDGKQWCYPIVGCQTYRGYFDQQDAEQFGENLRKEGLDVWVGGVEAYSTLGWFDDPVLSTFLKRDNTSLAALLFHELAHRVIYIAGDTAFNESFATAVELAAIQIWLKQHNNTAYQRYQQRFQAKLTFINLILQTNAELTSLYQKDLPDAQKRADKKQLIETLRARFADKVAAKELPPGYSYWFSSEINNAKLMSVANYYNHVDGFLQLLDNNEGDFTQFYQAVEQLGSEAPEARNLTLQRLAAQYRAGK</sequence>
<protein>
    <submittedName>
        <fullName evidence="2">Aminopeptidase</fullName>
    </submittedName>
</protein>
<keyword evidence="2" id="KW-0645">Protease</keyword>
<dbReference type="Pfam" id="PF10023">
    <property type="entry name" value="Aminopep"/>
    <property type="match status" value="1"/>
</dbReference>
<dbReference type="AlphaFoldDB" id="A0A1Y0IFH0"/>
<keyword evidence="3" id="KW-1185">Reference proteome</keyword>
<feature type="transmembrane region" description="Helical" evidence="1">
    <location>
        <begin position="21"/>
        <end position="45"/>
    </location>
</feature>
<keyword evidence="1" id="KW-0812">Transmembrane</keyword>
<keyword evidence="2" id="KW-0378">Hydrolase</keyword>
<dbReference type="GO" id="GO:0004177">
    <property type="term" value="F:aminopeptidase activity"/>
    <property type="evidence" value="ECO:0007669"/>
    <property type="project" value="UniProtKB-KW"/>
</dbReference>
<accession>A0A1Y0IFH0</accession>
<keyword evidence="1" id="KW-0472">Membrane</keyword>
<organism evidence="2 3">
    <name type="scientific">Oleiphilus messinensis</name>
    <dbReference type="NCBI Taxonomy" id="141451"/>
    <lineage>
        <taxon>Bacteria</taxon>
        <taxon>Pseudomonadati</taxon>
        <taxon>Pseudomonadota</taxon>
        <taxon>Gammaproteobacteria</taxon>
        <taxon>Oceanospirillales</taxon>
        <taxon>Oleiphilaceae</taxon>
        <taxon>Oleiphilus</taxon>
    </lineage>
</organism>